<dbReference type="Pfam" id="PF07714">
    <property type="entry name" value="PK_Tyr_Ser-Thr"/>
    <property type="match status" value="1"/>
</dbReference>
<feature type="region of interest" description="Disordered" evidence="7">
    <location>
        <begin position="375"/>
        <end position="436"/>
    </location>
</feature>
<evidence type="ECO:0000313" key="10">
    <source>
        <dbReference type="RefSeq" id="XP_030549988.2"/>
    </source>
</evidence>
<dbReference type="PRINTS" id="PR00109">
    <property type="entry name" value="TYRKINASE"/>
</dbReference>
<dbReference type="GO" id="GO:0004674">
    <property type="term" value="F:protein serine/threonine kinase activity"/>
    <property type="evidence" value="ECO:0007669"/>
    <property type="project" value="UniProtKB-KW"/>
</dbReference>
<reference evidence="10" key="1">
    <citation type="submission" date="2025-08" db="UniProtKB">
        <authorList>
            <consortium name="RefSeq"/>
        </authorList>
    </citation>
    <scope>IDENTIFICATION</scope>
    <source>
        <tissue evidence="10">Leaf</tissue>
    </source>
</reference>
<dbReference type="Gene3D" id="3.30.200.20">
    <property type="entry name" value="Phosphorylase Kinase, domain 1"/>
    <property type="match status" value="1"/>
</dbReference>
<protein>
    <submittedName>
        <fullName evidence="10">Uncharacterized protein LOC115754935 isoform X1</fullName>
    </submittedName>
</protein>
<dbReference type="InterPro" id="IPR001245">
    <property type="entry name" value="Ser-Thr/Tyr_kinase_cat_dom"/>
</dbReference>
<evidence type="ECO:0000256" key="2">
    <source>
        <dbReference type="ARBA" id="ARBA00022679"/>
    </source>
</evidence>
<dbReference type="Gene3D" id="3.10.20.90">
    <property type="entry name" value="Phosphatidylinositol 3-kinase Catalytic Subunit, Chain A, domain 1"/>
    <property type="match status" value="1"/>
</dbReference>
<accession>A0A8B8QUE7</accession>
<feature type="domain" description="Protein kinase" evidence="8">
    <location>
        <begin position="792"/>
        <end position="1062"/>
    </location>
</feature>
<dbReference type="GO" id="GO:0005737">
    <property type="term" value="C:cytoplasm"/>
    <property type="evidence" value="ECO:0007669"/>
    <property type="project" value="TreeGrafter"/>
</dbReference>
<evidence type="ECO:0000313" key="9">
    <source>
        <dbReference type="Proteomes" id="UP000827889"/>
    </source>
</evidence>
<dbReference type="SUPFAM" id="SSF56112">
    <property type="entry name" value="Protein kinase-like (PK-like)"/>
    <property type="match status" value="1"/>
</dbReference>
<dbReference type="PROSITE" id="PS00108">
    <property type="entry name" value="PROTEIN_KINASE_ST"/>
    <property type="match status" value="1"/>
</dbReference>
<sequence>MKEPPSLSRLRKKPPAAVATATASRMLKLVCSFNGALQPRPPSGNLRYVGGETRIVSVDRNVSFSRLASKIADLCPRIPSGFSLKYQLPDARGDAPLVSVASDDDVRCMIEAHDKLEARGKLARLWVFVFSDGSDRGVREDGGLAKDRDARRDVCGGNEFSGGRGFEGFDGCGFEVQKDQEARFLGSWVGCGVVKNSVTGVGGTGFRDDPVRNVGWNEPILVKQLAVYNNVRDVSNTKMEFSARQVRTKYHQSHVDLASGTRAATDMLDHIKVGAHCPGSESHYNVVRFRVARPRPLTPRNGNLPVQTHLPAQILLWKCSHELGICKGCSSHYITVPQDPMQRGNPTVVLKGDGVDAPKNLRRIEAGLHSHLNRENIVPSPCTNPLTGRRNVQEPSAMASRASGVIQSSNRSHRSGASDARYQRVHPYHLRNHRYDPAEMENHLTVKAERRLSLGKSYPGLRPLPNMSNQEQLTRTHQTGHKAWTGFYSCLSNGSVSLMNCCSNCENPCIYAQGDYPTLLCANAKLIECNPAYRGISAGVDGKPAVHNDSICPSTCLEVMNAQEDVKSALNEYKNTVIHQTSPGNILNRSKCDSNIYKKPLAMDLLENSDVCLLPSDSKCSDSTGMRCNGKFPSRSMGISLSSYNNNNNISSSVDLSLHNLSLSPHNLSLSSSKEVELSAHSSHATSDISNALTKPQTKSIDLMEFSMGPQLDESNGVQSDSSSEADLKVEKNHVCEDNLEELSSGLSIDGKDEFKGSPKCSKVIGAISTDMAAFYAHLASQGLQTIKTTDIECIKELGSGTYGTVYYGKWKGSDVAIKRLKSCCFTDGAAREDRLVADFWKEAHLLGQLHHPNIVAFYGAVSDGPVTSLATVTEYMVNGSLKQALRKKDRTIDRRKRLIIAMDAAFGMEYLHEKNIVHFDLKSHNLLVNMRDPQRPVCKIGDLGLSKIKQKTLVSGGVRGTIPWMAPELFINKNNMVTEKVDVYSFGIVMWELLTGEEPYANLRSEDIIASIIKGTLRPKIPSWCDPAWRSLMERCWSTDVNSRPTFSDIAKELRAMSAAMNIK</sequence>
<organism evidence="9 10">
    <name type="scientific">Rhodamnia argentea</name>
    <dbReference type="NCBI Taxonomy" id="178133"/>
    <lineage>
        <taxon>Eukaryota</taxon>
        <taxon>Viridiplantae</taxon>
        <taxon>Streptophyta</taxon>
        <taxon>Embryophyta</taxon>
        <taxon>Tracheophyta</taxon>
        <taxon>Spermatophyta</taxon>
        <taxon>Magnoliopsida</taxon>
        <taxon>eudicotyledons</taxon>
        <taxon>Gunneridae</taxon>
        <taxon>Pentapetalae</taxon>
        <taxon>rosids</taxon>
        <taxon>malvids</taxon>
        <taxon>Myrtales</taxon>
        <taxon>Myrtaceae</taxon>
        <taxon>Myrtoideae</taxon>
        <taxon>Myrteae</taxon>
        <taxon>Australasian group</taxon>
        <taxon>Rhodamnia</taxon>
    </lineage>
</organism>
<evidence type="ECO:0000256" key="6">
    <source>
        <dbReference type="PROSITE-ProRule" id="PRU10141"/>
    </source>
</evidence>
<dbReference type="Proteomes" id="UP000827889">
    <property type="component" value="Chromosome 4"/>
</dbReference>
<dbReference type="Pfam" id="PF00564">
    <property type="entry name" value="PB1"/>
    <property type="match status" value="1"/>
</dbReference>
<dbReference type="AlphaFoldDB" id="A0A8B8QUE7"/>
<keyword evidence="3 6" id="KW-0547">Nucleotide-binding</keyword>
<dbReference type="GeneID" id="115754935"/>
<keyword evidence="2" id="KW-0808">Transferase</keyword>
<dbReference type="InterPro" id="IPR008271">
    <property type="entry name" value="Ser/Thr_kinase_AS"/>
</dbReference>
<dbReference type="InterPro" id="IPR050167">
    <property type="entry name" value="Ser_Thr_protein_kinase"/>
</dbReference>
<dbReference type="RefSeq" id="XP_030549988.2">
    <property type="nucleotide sequence ID" value="XM_030694128.2"/>
</dbReference>
<keyword evidence="9" id="KW-1185">Reference proteome</keyword>
<dbReference type="GO" id="GO:0007165">
    <property type="term" value="P:signal transduction"/>
    <property type="evidence" value="ECO:0007669"/>
    <property type="project" value="TreeGrafter"/>
</dbReference>
<dbReference type="InterPro" id="IPR017441">
    <property type="entry name" value="Protein_kinase_ATP_BS"/>
</dbReference>
<dbReference type="PROSITE" id="PS00107">
    <property type="entry name" value="PROTEIN_KINASE_ATP"/>
    <property type="match status" value="1"/>
</dbReference>
<keyword evidence="1" id="KW-0723">Serine/threonine-protein kinase</keyword>
<evidence type="ECO:0000259" key="8">
    <source>
        <dbReference type="PROSITE" id="PS50011"/>
    </source>
</evidence>
<dbReference type="PANTHER" id="PTHR23257">
    <property type="entry name" value="SERINE-THREONINE PROTEIN KINASE"/>
    <property type="match status" value="1"/>
</dbReference>
<dbReference type="PROSITE" id="PS50011">
    <property type="entry name" value="PROTEIN_KINASE_DOM"/>
    <property type="match status" value="1"/>
</dbReference>
<evidence type="ECO:0000256" key="3">
    <source>
        <dbReference type="ARBA" id="ARBA00022741"/>
    </source>
</evidence>
<gene>
    <name evidence="10" type="primary">LOC115754935</name>
</gene>
<feature type="compositionally biased region" description="Basic residues" evidence="7">
    <location>
        <begin position="423"/>
        <end position="432"/>
    </location>
</feature>
<name>A0A8B8QUE7_9MYRT</name>
<dbReference type="CDD" id="cd06410">
    <property type="entry name" value="PB1_UP2"/>
    <property type="match status" value="1"/>
</dbReference>
<feature type="binding site" evidence="6">
    <location>
        <position position="819"/>
    </location>
    <ligand>
        <name>ATP</name>
        <dbReference type="ChEBI" id="CHEBI:30616"/>
    </ligand>
</feature>
<dbReference type="SMART" id="SM00220">
    <property type="entry name" value="S_TKc"/>
    <property type="match status" value="1"/>
</dbReference>
<dbReference type="InterPro" id="IPR000270">
    <property type="entry name" value="PB1_dom"/>
</dbReference>
<dbReference type="SUPFAM" id="SSF54277">
    <property type="entry name" value="CAD &amp; PB1 domains"/>
    <property type="match status" value="1"/>
</dbReference>
<dbReference type="KEGG" id="rarg:115754935"/>
<dbReference type="Gene3D" id="1.10.510.10">
    <property type="entry name" value="Transferase(Phosphotransferase) domain 1"/>
    <property type="match status" value="1"/>
</dbReference>
<dbReference type="CDD" id="cd13999">
    <property type="entry name" value="STKc_MAP3K-like"/>
    <property type="match status" value="1"/>
</dbReference>
<evidence type="ECO:0000256" key="7">
    <source>
        <dbReference type="SAM" id="MobiDB-lite"/>
    </source>
</evidence>
<dbReference type="SMART" id="SM00666">
    <property type="entry name" value="PB1"/>
    <property type="match status" value="1"/>
</dbReference>
<evidence type="ECO:0000256" key="4">
    <source>
        <dbReference type="ARBA" id="ARBA00022777"/>
    </source>
</evidence>
<dbReference type="InterPro" id="IPR000719">
    <property type="entry name" value="Prot_kinase_dom"/>
</dbReference>
<proteinExistence type="predicted"/>
<dbReference type="InterPro" id="IPR011009">
    <property type="entry name" value="Kinase-like_dom_sf"/>
</dbReference>
<keyword evidence="4" id="KW-0418">Kinase</keyword>
<evidence type="ECO:0000256" key="1">
    <source>
        <dbReference type="ARBA" id="ARBA00022527"/>
    </source>
</evidence>
<evidence type="ECO:0000256" key="5">
    <source>
        <dbReference type="ARBA" id="ARBA00022840"/>
    </source>
</evidence>
<dbReference type="PANTHER" id="PTHR23257:SF824">
    <property type="entry name" value="PROTEIN KINASE DOMAIN-CONTAINING PROTEIN"/>
    <property type="match status" value="1"/>
</dbReference>
<keyword evidence="5 6" id="KW-0067">ATP-binding</keyword>
<dbReference type="GO" id="GO:0005524">
    <property type="term" value="F:ATP binding"/>
    <property type="evidence" value="ECO:0007669"/>
    <property type="project" value="UniProtKB-UniRule"/>
</dbReference>